<name>A0A8J3N8N4_9CHLR</name>
<dbReference type="AlphaFoldDB" id="A0A8J3N8N4"/>
<feature type="compositionally biased region" description="Basic and acidic residues" evidence="1">
    <location>
        <begin position="14"/>
        <end position="31"/>
    </location>
</feature>
<comment type="caution">
    <text evidence="2">The sequence shown here is derived from an EMBL/GenBank/DDBJ whole genome shotgun (WGS) entry which is preliminary data.</text>
</comment>
<accession>A0A8J3N8N4</accession>
<evidence type="ECO:0000256" key="1">
    <source>
        <dbReference type="SAM" id="MobiDB-lite"/>
    </source>
</evidence>
<organism evidence="2 3">
    <name type="scientific">Reticulibacter mediterranei</name>
    <dbReference type="NCBI Taxonomy" id="2778369"/>
    <lineage>
        <taxon>Bacteria</taxon>
        <taxon>Bacillati</taxon>
        <taxon>Chloroflexota</taxon>
        <taxon>Ktedonobacteria</taxon>
        <taxon>Ktedonobacterales</taxon>
        <taxon>Reticulibacteraceae</taxon>
        <taxon>Reticulibacter</taxon>
    </lineage>
</organism>
<proteinExistence type="predicted"/>
<evidence type="ECO:0000313" key="2">
    <source>
        <dbReference type="EMBL" id="GHO98432.1"/>
    </source>
</evidence>
<keyword evidence="3" id="KW-1185">Reference proteome</keyword>
<protein>
    <submittedName>
        <fullName evidence="2">Uncharacterized protein</fullName>
    </submittedName>
</protein>
<feature type="region of interest" description="Disordered" evidence="1">
    <location>
        <begin position="1"/>
        <end position="52"/>
    </location>
</feature>
<reference evidence="2" key="1">
    <citation type="submission" date="2020-10" db="EMBL/GenBank/DDBJ databases">
        <title>Taxonomic study of unclassified bacteria belonging to the class Ktedonobacteria.</title>
        <authorList>
            <person name="Yabe S."/>
            <person name="Wang C.M."/>
            <person name="Zheng Y."/>
            <person name="Sakai Y."/>
            <person name="Cavaletti L."/>
            <person name="Monciardini P."/>
            <person name="Donadio S."/>
        </authorList>
    </citation>
    <scope>NUCLEOTIDE SEQUENCE</scope>
    <source>
        <strain evidence="2">ID150040</strain>
    </source>
</reference>
<sequence length="52" mass="5721">MEVLEGALRLSPLGHEDWETDKRCGESDKRKAPSKTSTPPLVATGEPNILYP</sequence>
<dbReference type="EMBL" id="BNJK01000002">
    <property type="protein sequence ID" value="GHO98432.1"/>
    <property type="molecule type" value="Genomic_DNA"/>
</dbReference>
<evidence type="ECO:0000313" key="3">
    <source>
        <dbReference type="Proteomes" id="UP000597444"/>
    </source>
</evidence>
<gene>
    <name evidence="2" type="ORF">KSF_084800</name>
</gene>
<dbReference type="Proteomes" id="UP000597444">
    <property type="component" value="Unassembled WGS sequence"/>
</dbReference>